<dbReference type="GO" id="GO:0009055">
    <property type="term" value="F:electron transfer activity"/>
    <property type="evidence" value="ECO:0007669"/>
    <property type="project" value="InterPro"/>
</dbReference>
<evidence type="ECO:0000313" key="6">
    <source>
        <dbReference type="EMBL" id="ERN00840.1"/>
    </source>
</evidence>
<dbReference type="PROSITE" id="PS51485">
    <property type="entry name" value="PHYTOCYANIN"/>
    <property type="match status" value="1"/>
</dbReference>
<dbReference type="Gene3D" id="2.60.40.420">
    <property type="entry name" value="Cupredoxins - blue copper proteins"/>
    <property type="match status" value="1"/>
</dbReference>
<dbReference type="STRING" id="13333.W1P1L2"/>
<keyword evidence="4" id="KW-1133">Transmembrane helix</keyword>
<proteinExistence type="predicted"/>
<reference evidence="7" key="1">
    <citation type="journal article" date="2013" name="Science">
        <title>The Amborella genome and the evolution of flowering plants.</title>
        <authorList>
            <consortium name="Amborella Genome Project"/>
        </authorList>
    </citation>
    <scope>NUCLEOTIDE SEQUENCE [LARGE SCALE GENOMIC DNA]</scope>
</reference>
<accession>W1P1L2</accession>
<dbReference type="GO" id="GO:0005886">
    <property type="term" value="C:plasma membrane"/>
    <property type="evidence" value="ECO:0000318"/>
    <property type="project" value="GO_Central"/>
</dbReference>
<evidence type="ECO:0000259" key="5">
    <source>
        <dbReference type="PROSITE" id="PS51485"/>
    </source>
</evidence>
<sequence>MGQHSSFHSNSLITVSAMATACSSHMASAIVFVLVVFCCVKSGVSEEIHTVGDNSGWTVGTVNYTSWAASLIFHVGDILLFKYNNQFHNVLKVTKSAYHSCNATEPLATYTTGNDSVVINKRGHLFFICGFPGHCQGGQKVDIRVPKAESIAPSSSPSSTPSPASSSSQTESPATPAPNKVDLGRKPMTFMAFWALVFMEVALVL</sequence>
<gene>
    <name evidence="6" type="ORF">AMTR_s00103p00077510</name>
</gene>
<dbReference type="Pfam" id="PF02298">
    <property type="entry name" value="Cu_bind_like"/>
    <property type="match status" value="1"/>
</dbReference>
<dbReference type="InterPro" id="IPR008972">
    <property type="entry name" value="Cupredoxin"/>
</dbReference>
<keyword evidence="2" id="KW-0325">Glycoprotein</keyword>
<dbReference type="FunFam" id="2.60.40.420:FF:000003">
    <property type="entry name" value="Blue copper"/>
    <property type="match status" value="1"/>
</dbReference>
<evidence type="ECO:0000256" key="1">
    <source>
        <dbReference type="ARBA" id="ARBA00022723"/>
    </source>
</evidence>
<dbReference type="PANTHER" id="PTHR33021">
    <property type="entry name" value="BLUE COPPER PROTEIN"/>
    <property type="match status" value="1"/>
</dbReference>
<keyword evidence="1" id="KW-0479">Metal-binding</keyword>
<feature type="transmembrane region" description="Helical" evidence="4">
    <location>
        <begin position="12"/>
        <end position="37"/>
    </location>
</feature>
<feature type="domain" description="Phytocyanin" evidence="5">
    <location>
        <begin position="47"/>
        <end position="147"/>
    </location>
</feature>
<dbReference type="GO" id="GO:0046872">
    <property type="term" value="F:metal ion binding"/>
    <property type="evidence" value="ECO:0007669"/>
    <property type="project" value="UniProtKB-KW"/>
</dbReference>
<feature type="region of interest" description="Disordered" evidence="3">
    <location>
        <begin position="149"/>
        <end position="181"/>
    </location>
</feature>
<protein>
    <recommendedName>
        <fullName evidence="5">Phytocyanin domain-containing protein</fullName>
    </recommendedName>
</protein>
<dbReference type="eggNOG" id="ENOG502S1FC">
    <property type="taxonomic scope" value="Eukaryota"/>
</dbReference>
<dbReference type="HOGENOM" id="CLU_058719_2_6_1"/>
<dbReference type="Gramene" id="ERN00840">
    <property type="protein sequence ID" value="ERN00840"/>
    <property type="gene ID" value="AMTR_s00103p00077510"/>
</dbReference>
<dbReference type="Proteomes" id="UP000017836">
    <property type="component" value="Unassembled WGS sequence"/>
</dbReference>
<dbReference type="CDD" id="cd04216">
    <property type="entry name" value="Phytocyanin"/>
    <property type="match status" value="1"/>
</dbReference>
<dbReference type="InterPro" id="IPR003245">
    <property type="entry name" value="Phytocyanin_dom"/>
</dbReference>
<dbReference type="AlphaFoldDB" id="W1P1L2"/>
<dbReference type="OMA" id="FQYSPQF"/>
<dbReference type="PANTHER" id="PTHR33021:SF339">
    <property type="entry name" value="OS07G0570600 PROTEIN"/>
    <property type="match status" value="1"/>
</dbReference>
<evidence type="ECO:0000313" key="7">
    <source>
        <dbReference type="Proteomes" id="UP000017836"/>
    </source>
</evidence>
<evidence type="ECO:0000256" key="4">
    <source>
        <dbReference type="SAM" id="Phobius"/>
    </source>
</evidence>
<keyword evidence="7" id="KW-1185">Reference proteome</keyword>
<dbReference type="EMBL" id="KI394805">
    <property type="protein sequence ID" value="ERN00840.1"/>
    <property type="molecule type" value="Genomic_DNA"/>
</dbReference>
<keyword evidence="4" id="KW-0472">Membrane</keyword>
<evidence type="ECO:0000256" key="3">
    <source>
        <dbReference type="SAM" id="MobiDB-lite"/>
    </source>
</evidence>
<organism evidence="6 7">
    <name type="scientific">Amborella trichopoda</name>
    <dbReference type="NCBI Taxonomy" id="13333"/>
    <lineage>
        <taxon>Eukaryota</taxon>
        <taxon>Viridiplantae</taxon>
        <taxon>Streptophyta</taxon>
        <taxon>Embryophyta</taxon>
        <taxon>Tracheophyta</taxon>
        <taxon>Spermatophyta</taxon>
        <taxon>Magnoliopsida</taxon>
        <taxon>Amborellales</taxon>
        <taxon>Amborellaceae</taxon>
        <taxon>Amborella</taxon>
    </lineage>
</organism>
<keyword evidence="4" id="KW-0812">Transmembrane</keyword>
<dbReference type="SUPFAM" id="SSF49503">
    <property type="entry name" value="Cupredoxins"/>
    <property type="match status" value="1"/>
</dbReference>
<name>W1P1L2_AMBTC</name>
<evidence type="ECO:0000256" key="2">
    <source>
        <dbReference type="ARBA" id="ARBA00023180"/>
    </source>
</evidence>
<dbReference type="InterPro" id="IPR039391">
    <property type="entry name" value="Phytocyanin-like"/>
</dbReference>
<feature type="compositionally biased region" description="Low complexity" evidence="3">
    <location>
        <begin position="149"/>
        <end position="178"/>
    </location>
</feature>